<evidence type="ECO:0000313" key="1">
    <source>
        <dbReference type="EMBL" id="GLC32183.1"/>
    </source>
</evidence>
<gene>
    <name evidence="1" type="ORF">bsdE14_35930</name>
</gene>
<evidence type="ECO:0000313" key="2">
    <source>
        <dbReference type="Proteomes" id="UP001208567"/>
    </source>
</evidence>
<keyword evidence="2" id="KW-1185">Reference proteome</keyword>
<protein>
    <recommendedName>
        <fullName evidence="3">Type I restriction enzyme R protein N-terminal domain-containing protein</fullName>
    </recommendedName>
</protein>
<evidence type="ECO:0008006" key="3">
    <source>
        <dbReference type="Google" id="ProtNLM"/>
    </source>
</evidence>
<sequence>MKEGFIMTNRFSDFNSCKRIEENPTTRRVLDNFYRTLGYDFERVDFDKDYQSRALQYKGVDVILYKDGGSLYVDEKVTTKEFKGDILLEIGNANKQGWALNEKYLTNVVLFYYTNKIILIEYDSLRVYLQSNLFFLNAKYKVITSDNGKQNVIIPLEVLQRELYSSICTNTVKVFDTIEYCSDEEKILSLFK</sequence>
<name>A0ABQ5NAE1_9CLOT</name>
<dbReference type="RefSeq" id="WP_264851492.1">
    <property type="nucleotide sequence ID" value="NZ_BRXR01000001.1"/>
</dbReference>
<reference evidence="1 2" key="1">
    <citation type="journal article" date="2024" name="Int. J. Syst. Evol. Microbiol.">
        <title>Clostridium omnivorum sp. nov., isolated from anoxic soil under the treatment of reductive soil disinfestation.</title>
        <authorList>
            <person name="Ueki A."/>
            <person name="Tonouchi A."/>
            <person name="Kaku N."/>
            <person name="Honma S."/>
            <person name="Ueki K."/>
        </authorList>
    </citation>
    <scope>NUCLEOTIDE SEQUENCE [LARGE SCALE GENOMIC DNA]</scope>
    <source>
        <strain evidence="1 2">E14</strain>
    </source>
</reference>
<proteinExistence type="predicted"/>
<dbReference type="EMBL" id="BRXR01000001">
    <property type="protein sequence ID" value="GLC32183.1"/>
    <property type="molecule type" value="Genomic_DNA"/>
</dbReference>
<comment type="caution">
    <text evidence="1">The sequence shown here is derived from an EMBL/GenBank/DDBJ whole genome shotgun (WGS) entry which is preliminary data.</text>
</comment>
<organism evidence="1 2">
    <name type="scientific">Clostridium omnivorum</name>
    <dbReference type="NCBI Taxonomy" id="1604902"/>
    <lineage>
        <taxon>Bacteria</taxon>
        <taxon>Bacillati</taxon>
        <taxon>Bacillota</taxon>
        <taxon>Clostridia</taxon>
        <taxon>Eubacteriales</taxon>
        <taxon>Clostridiaceae</taxon>
        <taxon>Clostridium</taxon>
    </lineage>
</organism>
<dbReference type="Proteomes" id="UP001208567">
    <property type="component" value="Unassembled WGS sequence"/>
</dbReference>
<accession>A0ABQ5NAE1</accession>